<evidence type="ECO:0000313" key="3">
    <source>
        <dbReference type="Proteomes" id="UP001162480"/>
    </source>
</evidence>
<evidence type="ECO:0000256" key="1">
    <source>
        <dbReference type="SAM" id="Phobius"/>
    </source>
</evidence>
<evidence type="ECO:0000313" key="2">
    <source>
        <dbReference type="EMBL" id="CAI9726576.1"/>
    </source>
</evidence>
<dbReference type="AlphaFoldDB" id="A0AA36F5J7"/>
<reference evidence="2" key="1">
    <citation type="submission" date="2023-08" db="EMBL/GenBank/DDBJ databases">
        <authorList>
            <person name="Alioto T."/>
            <person name="Alioto T."/>
            <person name="Gomez Garrido J."/>
        </authorList>
    </citation>
    <scope>NUCLEOTIDE SEQUENCE</scope>
</reference>
<dbReference type="Proteomes" id="UP001162480">
    <property type="component" value="Chromosome 8"/>
</dbReference>
<proteinExistence type="predicted"/>
<keyword evidence="1" id="KW-1133">Transmembrane helix</keyword>
<sequence>MKTMQQVPHARGTFLFCGCSTTASSCLSLCLSFFLSHTHTHLLQCSVACYPLVSDLCSGYFNCCTDLHIVILKLKIIIKSIQYTLTCLFSFISEMKRCN</sequence>
<accession>A0AA36F5J7</accession>
<dbReference type="PROSITE" id="PS51257">
    <property type="entry name" value="PROKAR_LIPOPROTEIN"/>
    <property type="match status" value="1"/>
</dbReference>
<keyword evidence="1" id="KW-0812">Transmembrane</keyword>
<keyword evidence="3" id="KW-1185">Reference proteome</keyword>
<keyword evidence="1" id="KW-0472">Membrane</keyword>
<organism evidence="2 3">
    <name type="scientific">Octopus vulgaris</name>
    <name type="common">Common octopus</name>
    <dbReference type="NCBI Taxonomy" id="6645"/>
    <lineage>
        <taxon>Eukaryota</taxon>
        <taxon>Metazoa</taxon>
        <taxon>Spiralia</taxon>
        <taxon>Lophotrochozoa</taxon>
        <taxon>Mollusca</taxon>
        <taxon>Cephalopoda</taxon>
        <taxon>Coleoidea</taxon>
        <taxon>Octopodiformes</taxon>
        <taxon>Octopoda</taxon>
        <taxon>Incirrata</taxon>
        <taxon>Octopodidae</taxon>
        <taxon>Octopus</taxon>
    </lineage>
</organism>
<gene>
    <name evidence="2" type="ORF">OCTVUL_1B001258</name>
</gene>
<name>A0AA36F5J7_OCTVU</name>
<dbReference type="EMBL" id="OX597821">
    <property type="protein sequence ID" value="CAI9726576.1"/>
    <property type="molecule type" value="Genomic_DNA"/>
</dbReference>
<feature type="transmembrane region" description="Helical" evidence="1">
    <location>
        <begin position="12"/>
        <end position="35"/>
    </location>
</feature>
<protein>
    <submittedName>
        <fullName evidence="2">Uncharacterized protein</fullName>
    </submittedName>
</protein>